<gene>
    <name evidence="10" type="primary">btuD_1</name>
    <name evidence="10" type="ORF">PS918_00023</name>
</gene>
<evidence type="ECO:0000256" key="6">
    <source>
        <dbReference type="ARBA" id="ARBA00023136"/>
    </source>
</evidence>
<name>A0A5E7R1M0_PSEFL</name>
<protein>
    <submittedName>
        <fullName evidence="10">Vitamin B12 import ATP-binding protein BtuD</fullName>
        <ecNumber evidence="10">3.6.3.33</ecNumber>
    </submittedName>
</protein>
<feature type="transmembrane region" description="Helical" evidence="7">
    <location>
        <begin position="27"/>
        <end position="48"/>
    </location>
</feature>
<evidence type="ECO:0000256" key="2">
    <source>
        <dbReference type="ARBA" id="ARBA00022692"/>
    </source>
</evidence>
<dbReference type="PANTHER" id="PTHR43394">
    <property type="entry name" value="ATP-DEPENDENT PERMEASE MDL1, MITOCHONDRIAL"/>
    <property type="match status" value="1"/>
</dbReference>
<dbReference type="Gene3D" id="1.20.1560.10">
    <property type="entry name" value="ABC transporter type 1, transmembrane domain"/>
    <property type="match status" value="1"/>
</dbReference>
<dbReference type="GO" id="GO:0005524">
    <property type="term" value="F:ATP binding"/>
    <property type="evidence" value="ECO:0007669"/>
    <property type="project" value="UniProtKB-KW"/>
</dbReference>
<dbReference type="EMBL" id="CABVIY010000001">
    <property type="protein sequence ID" value="VVP65053.1"/>
    <property type="molecule type" value="Genomic_DNA"/>
</dbReference>
<dbReference type="InterPro" id="IPR003439">
    <property type="entry name" value="ABC_transporter-like_ATP-bd"/>
</dbReference>
<dbReference type="Gene3D" id="3.40.50.300">
    <property type="entry name" value="P-loop containing nucleotide triphosphate hydrolases"/>
    <property type="match status" value="1"/>
</dbReference>
<evidence type="ECO:0000256" key="4">
    <source>
        <dbReference type="ARBA" id="ARBA00022840"/>
    </source>
</evidence>
<dbReference type="InterPro" id="IPR036640">
    <property type="entry name" value="ABC1_TM_sf"/>
</dbReference>
<dbReference type="Pfam" id="PF00005">
    <property type="entry name" value="ABC_tran"/>
    <property type="match status" value="1"/>
</dbReference>
<reference evidence="10 11" key="1">
    <citation type="submission" date="2019-09" db="EMBL/GenBank/DDBJ databases">
        <authorList>
            <person name="Chandra G."/>
            <person name="Truman W A."/>
        </authorList>
    </citation>
    <scope>NUCLEOTIDE SEQUENCE [LARGE SCALE GENOMIC DNA]</scope>
    <source>
        <strain evidence="10">PS918</strain>
    </source>
</reference>
<evidence type="ECO:0000313" key="11">
    <source>
        <dbReference type="Proteomes" id="UP000326611"/>
    </source>
</evidence>
<dbReference type="InterPro" id="IPR003593">
    <property type="entry name" value="AAA+_ATPase"/>
</dbReference>
<dbReference type="AlphaFoldDB" id="A0A5E7R1M0"/>
<dbReference type="SMART" id="SM00382">
    <property type="entry name" value="AAA"/>
    <property type="match status" value="1"/>
</dbReference>
<organism evidence="10 11">
    <name type="scientific">Pseudomonas fluorescens</name>
    <dbReference type="NCBI Taxonomy" id="294"/>
    <lineage>
        <taxon>Bacteria</taxon>
        <taxon>Pseudomonadati</taxon>
        <taxon>Pseudomonadota</taxon>
        <taxon>Gammaproteobacteria</taxon>
        <taxon>Pseudomonadales</taxon>
        <taxon>Pseudomonadaceae</taxon>
        <taxon>Pseudomonas</taxon>
    </lineage>
</organism>
<dbReference type="Pfam" id="PF00664">
    <property type="entry name" value="ABC_membrane"/>
    <property type="match status" value="1"/>
</dbReference>
<evidence type="ECO:0000259" key="8">
    <source>
        <dbReference type="PROSITE" id="PS50893"/>
    </source>
</evidence>
<dbReference type="GO" id="GO:0016887">
    <property type="term" value="F:ATP hydrolysis activity"/>
    <property type="evidence" value="ECO:0007669"/>
    <property type="project" value="InterPro"/>
</dbReference>
<sequence>MQSTNHKKKKHTWNNVFTLLKPKRLQLFIIATCTILIYITSIVFPLSLQKGIDAALDEDSSQFYWMLSLSIVASIIKITLSNWRLITIINLGAYLELSLSGKFVKTILSRAYTKQQLSPGCILNATNRISHIKDFTLNTAPQTFLEVGQAVISFILIFHFSPTIAILTAAILAFSTLPLRIRSSNLPHRLQEYNIQENKKQNTVCSIAFTLKQIKYHALESFIYRKALHRLKNTTASLRTLLKVSSTIQLWGSLTSRTLTFIVFVSGCLSVKSNNLTIGEFMIIQLLVSRLSTLLCSTSDLFSKYQEAKTALDNMEFFNQIPAENSLSTSDTKAEENKIFATFNLTSQHPNGNNALQNINFELNSSGLIVFAGVSGSGKSTLAHTLMGLSGYSTGEIYYFGENITTLNIRGVRRDISVTDQDNYIFSGTLRENLCCGRTITNSQIFHTLDCVGLTSFVETLPESLDFFIDENGRELSGGQKQKICLARAFLKDSKCYILDEPTSALDSEATSRISSALTALSKTHLIICITHDPGLMKKANKIFFITKGSIIASGHHTELMSLCSDYKKMYTTSKNSIYS</sequence>
<dbReference type="InterPro" id="IPR017871">
    <property type="entry name" value="ABC_transporter-like_CS"/>
</dbReference>
<keyword evidence="2 7" id="KW-0812">Transmembrane</keyword>
<dbReference type="PROSITE" id="PS00211">
    <property type="entry name" value="ABC_TRANSPORTER_1"/>
    <property type="match status" value="1"/>
</dbReference>
<dbReference type="Proteomes" id="UP000326611">
    <property type="component" value="Unassembled WGS sequence"/>
</dbReference>
<dbReference type="SUPFAM" id="SSF52540">
    <property type="entry name" value="P-loop containing nucleoside triphosphate hydrolases"/>
    <property type="match status" value="1"/>
</dbReference>
<dbReference type="OrthoDB" id="8952216at2"/>
<keyword evidence="4 10" id="KW-0067">ATP-binding</keyword>
<keyword evidence="3" id="KW-0547">Nucleotide-binding</keyword>
<feature type="domain" description="ABC transmembrane type-1" evidence="9">
    <location>
        <begin position="28"/>
        <end position="307"/>
    </location>
</feature>
<dbReference type="PROSITE" id="PS50893">
    <property type="entry name" value="ABC_TRANSPORTER_2"/>
    <property type="match status" value="1"/>
</dbReference>
<dbReference type="GO" id="GO:0005886">
    <property type="term" value="C:plasma membrane"/>
    <property type="evidence" value="ECO:0007669"/>
    <property type="project" value="UniProtKB-SubCell"/>
</dbReference>
<evidence type="ECO:0000259" key="9">
    <source>
        <dbReference type="PROSITE" id="PS50929"/>
    </source>
</evidence>
<dbReference type="EC" id="3.6.3.33" evidence="10"/>
<dbReference type="PROSITE" id="PS50929">
    <property type="entry name" value="ABC_TM1F"/>
    <property type="match status" value="1"/>
</dbReference>
<evidence type="ECO:0000313" key="10">
    <source>
        <dbReference type="EMBL" id="VVP65053.1"/>
    </source>
</evidence>
<proteinExistence type="predicted"/>
<evidence type="ECO:0000256" key="7">
    <source>
        <dbReference type="SAM" id="Phobius"/>
    </source>
</evidence>
<feature type="transmembrane region" description="Helical" evidence="7">
    <location>
        <begin position="63"/>
        <end position="80"/>
    </location>
</feature>
<keyword evidence="5 7" id="KW-1133">Transmembrane helix</keyword>
<dbReference type="InterPro" id="IPR011527">
    <property type="entry name" value="ABC1_TM_dom"/>
</dbReference>
<evidence type="ECO:0000256" key="3">
    <source>
        <dbReference type="ARBA" id="ARBA00022741"/>
    </source>
</evidence>
<feature type="transmembrane region" description="Helical" evidence="7">
    <location>
        <begin position="151"/>
        <end position="174"/>
    </location>
</feature>
<keyword evidence="10" id="KW-0378">Hydrolase</keyword>
<evidence type="ECO:0000256" key="5">
    <source>
        <dbReference type="ARBA" id="ARBA00022989"/>
    </source>
</evidence>
<dbReference type="PANTHER" id="PTHR43394:SF1">
    <property type="entry name" value="ATP-BINDING CASSETTE SUB-FAMILY B MEMBER 10, MITOCHONDRIAL"/>
    <property type="match status" value="1"/>
</dbReference>
<dbReference type="GO" id="GO:0015421">
    <property type="term" value="F:ABC-type oligopeptide transporter activity"/>
    <property type="evidence" value="ECO:0007669"/>
    <property type="project" value="TreeGrafter"/>
</dbReference>
<comment type="subcellular location">
    <subcellularLocation>
        <location evidence="1">Cell membrane</location>
        <topology evidence="1">Multi-pass membrane protein</topology>
    </subcellularLocation>
</comment>
<dbReference type="SUPFAM" id="SSF90123">
    <property type="entry name" value="ABC transporter transmembrane region"/>
    <property type="match status" value="1"/>
</dbReference>
<dbReference type="RefSeq" id="WP_150768247.1">
    <property type="nucleotide sequence ID" value="NZ_CABVIY010000001.1"/>
</dbReference>
<dbReference type="InterPro" id="IPR039421">
    <property type="entry name" value="Type_1_exporter"/>
</dbReference>
<dbReference type="InterPro" id="IPR027417">
    <property type="entry name" value="P-loop_NTPase"/>
</dbReference>
<feature type="domain" description="ABC transporter" evidence="8">
    <location>
        <begin position="340"/>
        <end position="573"/>
    </location>
</feature>
<evidence type="ECO:0000256" key="1">
    <source>
        <dbReference type="ARBA" id="ARBA00004651"/>
    </source>
</evidence>
<accession>A0A5E7R1M0</accession>
<keyword evidence="6 7" id="KW-0472">Membrane</keyword>